<sequence length="87" mass="9307">MSSTTSTTPLTVDVNVASTSSLSVSTESTPVSSPKTSAPAVDVPGMTDMANPRCQCSCVCYKIVRRRDCVFCDFCIENHLGPDQRSK</sequence>
<feature type="compositionally biased region" description="Low complexity" evidence="1">
    <location>
        <begin position="19"/>
        <end position="37"/>
    </location>
</feature>
<keyword evidence="3" id="KW-1185">Reference proteome</keyword>
<evidence type="ECO:0000256" key="1">
    <source>
        <dbReference type="SAM" id="MobiDB-lite"/>
    </source>
</evidence>
<dbReference type="OrthoDB" id="5105547at2759"/>
<protein>
    <submittedName>
        <fullName evidence="2">Uncharacterized protein</fullName>
    </submittedName>
</protein>
<organism evidence="2 3">
    <name type="scientific">Fusarium albosuccineum</name>
    <dbReference type="NCBI Taxonomy" id="1237068"/>
    <lineage>
        <taxon>Eukaryota</taxon>
        <taxon>Fungi</taxon>
        <taxon>Dikarya</taxon>
        <taxon>Ascomycota</taxon>
        <taxon>Pezizomycotina</taxon>
        <taxon>Sordariomycetes</taxon>
        <taxon>Hypocreomycetidae</taxon>
        <taxon>Hypocreales</taxon>
        <taxon>Nectriaceae</taxon>
        <taxon>Fusarium</taxon>
        <taxon>Fusarium decemcellulare species complex</taxon>
    </lineage>
</organism>
<reference evidence="2 3" key="1">
    <citation type="submission" date="2020-01" db="EMBL/GenBank/DDBJ databases">
        <title>Identification and distribution of gene clusters putatively required for synthesis of sphingolipid metabolism inhibitors in phylogenetically diverse species of the filamentous fungus Fusarium.</title>
        <authorList>
            <person name="Kim H.-S."/>
            <person name="Busman M."/>
            <person name="Brown D.W."/>
            <person name="Divon H."/>
            <person name="Uhlig S."/>
            <person name="Proctor R.H."/>
        </authorList>
    </citation>
    <scope>NUCLEOTIDE SEQUENCE [LARGE SCALE GENOMIC DNA]</scope>
    <source>
        <strain evidence="2 3">NRRL 20459</strain>
    </source>
</reference>
<accession>A0A8H4PH99</accession>
<evidence type="ECO:0000313" key="2">
    <source>
        <dbReference type="EMBL" id="KAF4472856.1"/>
    </source>
</evidence>
<proteinExistence type="predicted"/>
<dbReference type="AlphaFoldDB" id="A0A8H4PH99"/>
<evidence type="ECO:0000313" key="3">
    <source>
        <dbReference type="Proteomes" id="UP000554235"/>
    </source>
</evidence>
<comment type="caution">
    <text evidence="2">The sequence shown here is derived from an EMBL/GenBank/DDBJ whole genome shotgun (WGS) entry which is preliminary data.</text>
</comment>
<dbReference type="Proteomes" id="UP000554235">
    <property type="component" value="Unassembled WGS sequence"/>
</dbReference>
<gene>
    <name evidence="2" type="ORF">FALBO_243</name>
</gene>
<name>A0A8H4PH99_9HYPO</name>
<feature type="region of interest" description="Disordered" evidence="1">
    <location>
        <begin position="19"/>
        <end position="44"/>
    </location>
</feature>
<dbReference type="EMBL" id="JAADYS010000031">
    <property type="protein sequence ID" value="KAF4472856.1"/>
    <property type="molecule type" value="Genomic_DNA"/>
</dbReference>